<evidence type="ECO:0000313" key="2">
    <source>
        <dbReference type="EMBL" id="CAG8623262.1"/>
    </source>
</evidence>
<evidence type="ECO:0000256" key="1">
    <source>
        <dbReference type="SAM" id="MobiDB-lite"/>
    </source>
</evidence>
<feature type="region of interest" description="Disordered" evidence="1">
    <location>
        <begin position="28"/>
        <end position="52"/>
    </location>
</feature>
<reference evidence="2" key="1">
    <citation type="submission" date="2021-06" db="EMBL/GenBank/DDBJ databases">
        <authorList>
            <person name="Kallberg Y."/>
            <person name="Tangrot J."/>
            <person name="Rosling A."/>
        </authorList>
    </citation>
    <scope>NUCLEOTIDE SEQUENCE</scope>
    <source>
        <strain evidence="2">IA702</strain>
    </source>
</reference>
<sequence>MVRKDKKNRTCERCGRECSSPQMLRAHLNRKNPCRPQESMPAPQPSPETKIRADNENSLTSELIPEVNQEKNDSDLEESWMEFLKYLGVKPDDPTPIENSNAVVPQQPHGQASSSTDVPKFELTNVINSGAELLDAHYRVQIGNENIYSHDPINTFSTLREQITKIFNERFDLTHGFKTRLCLVGKLSRSANYQQGLFDDKIEEDNGEKAYKEVPFKNKAVVVACKTDIPRIVDELISDIENRVETYTVEGSGWVFEASEEVNIEMPIFVPLTASSHIPLPKGMSTKKNGIINIKNEDNRCFERCIIEDLYPAPCHRERPQNQNPHLGKLNFEGIQFPVKADEHTMSKFEKRNPDLAISIYGWSERRLQPIRIAIKDTVHDKCKHKEGICNQRRLIRLLLITGEDPKTREPAQHYCLIQGRDGLGKLAGYTTKHCAKLYVCDWCVSHRTHDPKLDAQHMEDCEGINTPVQRTVMPTVDKNIYKFTRYERMLDAPFTASADAETLSTLIEKNQGSKTTAIQEHKVISFDYIIRRSDGKTKAPVKIRGDDPAGDFIKAMEEENKQCQDFLASGHIIRDSASKLSELTNTRFLPKGMHLELLSICEHFKSWKLSSDKDEKKGEINRVVGVRHLLKKIYEMHKTKPLGIDVGKMYRLISRIYQRLRWPGEPMKKLTKEEENQYNSAKECWICNKPFGEDNLKKVRDHDHITGNYRGPAHSICNLQLRIKPEEFKLPIRFHNLGKFDAHLISQAMGRVSKEKISAIPHNMESYLSLDIGNQRYMDSLQLMPGSLDSHISNLGAEPCEEEVDEDGKPLDLPCKKPGHLYRIDSNRCFAHPERFPITREHGPKGRDDLVFRKAPFPYDWFNTPEKMDTTSLPPIEGFDSILNKSKCSEKAYKIAQEVWKFFDMKTFRDYHDFYLNLDVLLLADCLEGFRKLMKGKFGLDISHYVSLPSFAEDALYKTTGQEIELFTDDNMYLFCEKGIRGGITMVSNRQVKANNPQCPDFDPNSEEAMKKLYTWLLYVDANALYTGAMMQAMPTGGHRWITPEETPELFNKISKCEIPDDVDKGYILEVDLDYPYKLHKAHTSYPLAPENIKISKEEMSKYSQDLIKELKHYTKTKKFVPNLNNKKKYIVHYRALQFYIKQGMILTKIHRAIEFNQSPWMKPFMEELELARSRALAKNDFEKNMYKLLGNANYGKTVENVRKYQRIDFVRPEEESKKFKKLVADPSYKSHRILAENLVGISRHQSKARLSKPIFIGMSVFDESKITMYNFYYNIMKARYGDNVEVVYTDTDSLILLIRTENVYKDMVEMQEHFDFSDYKPEHPIYQALGKETIMLNKKVPGKFKDESCGTAMWKFCGPRPKLYSYILADGKTDRRAKGVQKVVVKKNLTHDMYENCLKTREETMVTMHRLGSKDHIIRLLRSSKV</sequence>
<dbReference type="SUPFAM" id="SSF54060">
    <property type="entry name" value="His-Me finger endonucleases"/>
    <property type="match status" value="1"/>
</dbReference>
<feature type="compositionally biased region" description="Polar residues" evidence="1">
    <location>
        <begin position="97"/>
        <end position="116"/>
    </location>
</feature>
<dbReference type="InterPro" id="IPR043502">
    <property type="entry name" value="DNA/RNA_pol_sf"/>
</dbReference>
<accession>A0A9N9D530</accession>
<dbReference type="PANTHER" id="PTHR31511">
    <property type="entry name" value="PROTEIN CBG23764"/>
    <property type="match status" value="1"/>
</dbReference>
<dbReference type="InterPro" id="IPR017964">
    <property type="entry name" value="DNA-dir_DNA_pol_B_CS"/>
</dbReference>
<feature type="non-terminal residue" evidence="2">
    <location>
        <position position="1428"/>
    </location>
</feature>
<dbReference type="Proteomes" id="UP000789572">
    <property type="component" value="Unassembled WGS sequence"/>
</dbReference>
<dbReference type="PANTHER" id="PTHR31511:SF12">
    <property type="entry name" value="RHO TERMINATION FACTOR N-TERMINAL DOMAIN-CONTAINING PROTEIN"/>
    <property type="match status" value="1"/>
</dbReference>
<dbReference type="GO" id="GO:0003676">
    <property type="term" value="F:nucleic acid binding"/>
    <property type="evidence" value="ECO:0007669"/>
    <property type="project" value="InterPro"/>
</dbReference>
<evidence type="ECO:0000313" key="3">
    <source>
        <dbReference type="Proteomes" id="UP000789572"/>
    </source>
</evidence>
<dbReference type="InterPro" id="IPR023211">
    <property type="entry name" value="DNA_pol_palm_dom_sf"/>
</dbReference>
<dbReference type="Gene3D" id="3.90.1600.10">
    <property type="entry name" value="Palm domain of DNA polymerase"/>
    <property type="match status" value="1"/>
</dbReference>
<dbReference type="GO" id="GO:0000166">
    <property type="term" value="F:nucleotide binding"/>
    <property type="evidence" value="ECO:0007669"/>
    <property type="project" value="InterPro"/>
</dbReference>
<gene>
    <name evidence="2" type="ORF">POCULU_LOCUS8527</name>
</gene>
<dbReference type="PROSITE" id="PS00116">
    <property type="entry name" value="DNA_POLYMERASE_B"/>
    <property type="match status" value="1"/>
</dbReference>
<feature type="region of interest" description="Disordered" evidence="1">
    <location>
        <begin position="96"/>
        <end position="116"/>
    </location>
</feature>
<protein>
    <submittedName>
        <fullName evidence="2">2410_t:CDS:1</fullName>
    </submittedName>
</protein>
<dbReference type="EMBL" id="CAJVPJ010002517">
    <property type="protein sequence ID" value="CAG8623262.1"/>
    <property type="molecule type" value="Genomic_DNA"/>
</dbReference>
<dbReference type="Gene3D" id="3.40.1800.10">
    <property type="entry name" value="His-Me finger endonucleases"/>
    <property type="match status" value="1"/>
</dbReference>
<dbReference type="OrthoDB" id="2419244at2759"/>
<organism evidence="2 3">
    <name type="scientific">Paraglomus occultum</name>
    <dbReference type="NCBI Taxonomy" id="144539"/>
    <lineage>
        <taxon>Eukaryota</taxon>
        <taxon>Fungi</taxon>
        <taxon>Fungi incertae sedis</taxon>
        <taxon>Mucoromycota</taxon>
        <taxon>Glomeromycotina</taxon>
        <taxon>Glomeromycetes</taxon>
        <taxon>Paraglomerales</taxon>
        <taxon>Paraglomeraceae</taxon>
        <taxon>Paraglomus</taxon>
    </lineage>
</organism>
<dbReference type="SUPFAM" id="SSF56672">
    <property type="entry name" value="DNA/RNA polymerases"/>
    <property type="match status" value="1"/>
</dbReference>
<dbReference type="InterPro" id="IPR044925">
    <property type="entry name" value="His-Me_finger_sf"/>
</dbReference>
<keyword evidence="3" id="KW-1185">Reference proteome</keyword>
<comment type="caution">
    <text evidence="2">The sequence shown here is derived from an EMBL/GenBank/DDBJ whole genome shotgun (WGS) entry which is preliminary data.</text>
</comment>
<name>A0A9N9D530_9GLOM</name>
<proteinExistence type="predicted"/>
<dbReference type="InterPro" id="IPR038563">
    <property type="entry name" value="Endonuclease_7_sf"/>
</dbReference>